<dbReference type="GO" id="GO:0005524">
    <property type="term" value="F:ATP binding"/>
    <property type="evidence" value="ECO:0007669"/>
    <property type="project" value="UniProtKB-KW"/>
</dbReference>
<accession>A0A8J9X0G1</accession>
<dbReference type="EMBL" id="OU594942">
    <property type="protein sequence ID" value="CAG9277349.1"/>
    <property type="molecule type" value="Genomic_DNA"/>
</dbReference>
<dbReference type="Pfam" id="PF03109">
    <property type="entry name" value="ABC1"/>
    <property type="match status" value="1"/>
</dbReference>
<proteinExistence type="inferred from homology"/>
<name>A0A8J9X0G1_PHATR</name>
<dbReference type="InterPro" id="IPR004147">
    <property type="entry name" value="ABC1_dom"/>
</dbReference>
<dbReference type="InterPro" id="IPR051409">
    <property type="entry name" value="Atypical_kinase_ADCK"/>
</dbReference>
<protein>
    <recommendedName>
        <fullName evidence="5">ABC1 atypical kinase-like domain-containing protein</fullName>
    </recommendedName>
</protein>
<evidence type="ECO:0000256" key="4">
    <source>
        <dbReference type="ARBA" id="ARBA00022840"/>
    </source>
</evidence>
<reference evidence="6" key="1">
    <citation type="submission" date="2022-02" db="EMBL/GenBank/DDBJ databases">
        <authorList>
            <person name="Giguere J D."/>
        </authorList>
    </citation>
    <scope>NUCLEOTIDE SEQUENCE</scope>
    <source>
        <strain evidence="6">CCAP 1055/1</strain>
    </source>
</reference>
<dbReference type="GO" id="GO:0006744">
    <property type="term" value="P:ubiquinone biosynthetic process"/>
    <property type="evidence" value="ECO:0007669"/>
    <property type="project" value="TreeGrafter"/>
</dbReference>
<dbReference type="Proteomes" id="UP000836788">
    <property type="component" value="Chromosome 1"/>
</dbReference>
<dbReference type="PANTHER" id="PTHR43851:SF3">
    <property type="entry name" value="COENZYME Q8"/>
    <property type="match status" value="1"/>
</dbReference>
<gene>
    <name evidence="6" type="ORF">PTTT1_LOCUS3542</name>
</gene>
<feature type="domain" description="ABC1 atypical kinase-like" evidence="5">
    <location>
        <begin position="109"/>
        <end position="368"/>
    </location>
</feature>
<organism evidence="6">
    <name type="scientific">Phaeodactylum tricornutum</name>
    <name type="common">Diatom</name>
    <dbReference type="NCBI Taxonomy" id="2850"/>
    <lineage>
        <taxon>Eukaryota</taxon>
        <taxon>Sar</taxon>
        <taxon>Stramenopiles</taxon>
        <taxon>Ochrophyta</taxon>
        <taxon>Bacillariophyta</taxon>
        <taxon>Bacillariophyceae</taxon>
        <taxon>Bacillariophycidae</taxon>
        <taxon>Naviculales</taxon>
        <taxon>Phaeodactylaceae</taxon>
        <taxon>Phaeodactylum</taxon>
    </lineage>
</organism>
<dbReference type="InterPro" id="IPR034646">
    <property type="entry name" value="ADCK3_dom"/>
</dbReference>
<evidence type="ECO:0000259" key="5">
    <source>
        <dbReference type="Pfam" id="PF03109"/>
    </source>
</evidence>
<evidence type="ECO:0000256" key="1">
    <source>
        <dbReference type="ARBA" id="ARBA00009670"/>
    </source>
</evidence>
<keyword evidence="4" id="KW-0067">ATP-binding</keyword>
<dbReference type="SUPFAM" id="SSF56112">
    <property type="entry name" value="Protein kinase-like (PK-like)"/>
    <property type="match status" value="1"/>
</dbReference>
<evidence type="ECO:0000256" key="3">
    <source>
        <dbReference type="ARBA" id="ARBA00022741"/>
    </source>
</evidence>
<dbReference type="InterPro" id="IPR011009">
    <property type="entry name" value="Kinase-like_dom_sf"/>
</dbReference>
<dbReference type="CDD" id="cd13970">
    <property type="entry name" value="ABC1_ADCK3"/>
    <property type="match status" value="1"/>
</dbReference>
<evidence type="ECO:0000256" key="2">
    <source>
        <dbReference type="ARBA" id="ARBA00022679"/>
    </source>
</evidence>
<dbReference type="PANTHER" id="PTHR43851">
    <property type="match status" value="1"/>
</dbReference>
<evidence type="ECO:0000313" key="6">
    <source>
        <dbReference type="EMBL" id="CAG9277349.1"/>
    </source>
</evidence>
<sequence>MTSPDVPLPRVKEGRAVPSTRVGRAWGFAQLGVGLAIGTAVEGASRLWGSPSKTAGNGNGSLVINDHNADRLAASLCRMRGAALKMGQMLSIQDETLLPPALTRALHSVRQGADAMPRYQLMAQLESQWGANWRENKSVVSFDETPLAAASIGQVHRAQIKFDNQDGDENGNTSVQDVVVKVQYPGVGNSIESDLRNLAMLVKVSGLAPKGLFLENVIRVGQEELRVECDYQREKTNQKRIRDLVHTDPVLQANNFVVPYVYNEWTTDEILVSEYRPGGTIDKVSNLSQEERNRIGRAIMYLTMKELFVWRFMQTDPNWGNFLYDVGSKTTSLIDFGATREYSKEFVDGYLRIVWASANQDEATLMEQSHRMHFLTGDENEAMLRAHKLSGFTVGEPFWKSEAFDFQGSQISSRMGEHTSVFLRHRLTPPPEEVYTLHRKLAGAYMLCIKLGAKIVCRDMLEEIVRDHIFEDGLPPPVVH</sequence>
<keyword evidence="2" id="KW-0808">Transferase</keyword>
<dbReference type="GO" id="GO:0016740">
    <property type="term" value="F:transferase activity"/>
    <property type="evidence" value="ECO:0007669"/>
    <property type="project" value="UniProtKB-KW"/>
</dbReference>
<comment type="similarity">
    <text evidence="1">Belongs to the protein kinase superfamily. ADCK protein kinase family.</text>
</comment>
<keyword evidence="3" id="KW-0547">Nucleotide-binding</keyword>
<dbReference type="AlphaFoldDB" id="A0A8J9X0G1"/>